<dbReference type="VEuPathDB" id="VectorBase:LOC119188250"/>
<proteinExistence type="predicted"/>
<dbReference type="GO" id="GO:0000281">
    <property type="term" value="P:mitotic cytokinesis"/>
    <property type="evidence" value="ECO:0007669"/>
    <property type="project" value="TreeGrafter"/>
</dbReference>
<organism evidence="2 3">
    <name type="scientific">Rhipicephalus microplus</name>
    <name type="common">Cattle tick</name>
    <name type="synonym">Boophilus microplus</name>
    <dbReference type="NCBI Taxonomy" id="6941"/>
    <lineage>
        <taxon>Eukaryota</taxon>
        <taxon>Metazoa</taxon>
        <taxon>Ecdysozoa</taxon>
        <taxon>Arthropoda</taxon>
        <taxon>Chelicerata</taxon>
        <taxon>Arachnida</taxon>
        <taxon>Acari</taxon>
        <taxon>Parasitiformes</taxon>
        <taxon>Ixodida</taxon>
        <taxon>Ixodoidea</taxon>
        <taxon>Ixodidae</taxon>
        <taxon>Rhipicephalinae</taxon>
        <taxon>Rhipicephalus</taxon>
        <taxon>Boophilus</taxon>
    </lineage>
</organism>
<comment type="caution">
    <text evidence="2">The sequence shown here is derived from an EMBL/GenBank/DDBJ whole genome shotgun (WGS) entry which is preliminary data.</text>
</comment>
<keyword evidence="3" id="KW-1185">Reference proteome</keyword>
<keyword evidence="1" id="KW-0812">Transmembrane</keyword>
<dbReference type="GO" id="GO:0030496">
    <property type="term" value="C:midbody"/>
    <property type="evidence" value="ECO:0007669"/>
    <property type="project" value="TreeGrafter"/>
</dbReference>
<protein>
    <submittedName>
        <fullName evidence="2">Uncharacterized protein</fullName>
    </submittedName>
</protein>
<keyword evidence="1" id="KW-0472">Membrane</keyword>
<reference evidence="2" key="2">
    <citation type="submission" date="2021-09" db="EMBL/GenBank/DDBJ databases">
        <authorList>
            <person name="Jia N."/>
            <person name="Wang J."/>
            <person name="Shi W."/>
            <person name="Du L."/>
            <person name="Sun Y."/>
            <person name="Zhan W."/>
            <person name="Jiang J."/>
            <person name="Wang Q."/>
            <person name="Zhang B."/>
            <person name="Ji P."/>
            <person name="Sakyi L.B."/>
            <person name="Cui X."/>
            <person name="Yuan T."/>
            <person name="Jiang B."/>
            <person name="Yang W."/>
            <person name="Lam T.T.-Y."/>
            <person name="Chang Q."/>
            <person name="Ding S."/>
            <person name="Wang X."/>
            <person name="Zhu J."/>
            <person name="Ruan X."/>
            <person name="Zhao L."/>
            <person name="Wei J."/>
            <person name="Que T."/>
            <person name="Du C."/>
            <person name="Cheng J."/>
            <person name="Dai P."/>
            <person name="Han X."/>
            <person name="Huang E."/>
            <person name="Gao Y."/>
            <person name="Liu J."/>
            <person name="Shao H."/>
            <person name="Ye R."/>
            <person name="Li L."/>
            <person name="Wei W."/>
            <person name="Wang X."/>
            <person name="Wang C."/>
            <person name="Huo Q."/>
            <person name="Li W."/>
            <person name="Guo W."/>
            <person name="Chen H."/>
            <person name="Chen S."/>
            <person name="Zhou L."/>
            <person name="Zhou L."/>
            <person name="Ni X."/>
            <person name="Tian J."/>
            <person name="Zhou Y."/>
            <person name="Sheng Y."/>
            <person name="Liu T."/>
            <person name="Pan Y."/>
            <person name="Xia L."/>
            <person name="Li J."/>
            <person name="Zhao F."/>
            <person name="Cao W."/>
        </authorList>
    </citation>
    <scope>NUCLEOTIDE SEQUENCE</scope>
    <source>
        <strain evidence="2">Rmic-2018</strain>
        <tissue evidence="2">Larvae</tissue>
    </source>
</reference>
<accession>A0A9J6F243</accession>
<evidence type="ECO:0000256" key="1">
    <source>
        <dbReference type="SAM" id="Phobius"/>
    </source>
</evidence>
<dbReference type="GO" id="GO:0005737">
    <property type="term" value="C:cytoplasm"/>
    <property type="evidence" value="ECO:0007669"/>
    <property type="project" value="TreeGrafter"/>
</dbReference>
<evidence type="ECO:0000313" key="2">
    <source>
        <dbReference type="EMBL" id="KAH8040625.1"/>
    </source>
</evidence>
<dbReference type="Pfam" id="PF05439">
    <property type="entry name" value="JTB"/>
    <property type="match status" value="1"/>
</dbReference>
<gene>
    <name evidence="2" type="ORF">HPB51_011940</name>
</gene>
<dbReference type="GO" id="GO:0005819">
    <property type="term" value="C:spindle"/>
    <property type="evidence" value="ECO:0007669"/>
    <property type="project" value="TreeGrafter"/>
</dbReference>
<dbReference type="GO" id="GO:0005813">
    <property type="term" value="C:centrosome"/>
    <property type="evidence" value="ECO:0007669"/>
    <property type="project" value="TreeGrafter"/>
</dbReference>
<dbReference type="PANTHER" id="PTHR13041">
    <property type="entry name" value="JTB PROTEIN-RELATED"/>
    <property type="match status" value="1"/>
</dbReference>
<feature type="transmembrane region" description="Helical" evidence="1">
    <location>
        <begin position="171"/>
        <end position="191"/>
    </location>
</feature>
<dbReference type="InterPro" id="IPR008657">
    <property type="entry name" value="JTB"/>
</dbReference>
<keyword evidence="1" id="KW-1133">Transmembrane helix</keyword>
<name>A0A9J6F243_RHIMP</name>
<reference evidence="2" key="1">
    <citation type="journal article" date="2020" name="Cell">
        <title>Large-Scale Comparative Analyses of Tick Genomes Elucidate Their Genetic Diversity and Vector Capacities.</title>
        <authorList>
            <consortium name="Tick Genome and Microbiome Consortium (TIGMIC)"/>
            <person name="Jia N."/>
            <person name="Wang J."/>
            <person name="Shi W."/>
            <person name="Du L."/>
            <person name="Sun Y."/>
            <person name="Zhan W."/>
            <person name="Jiang J.F."/>
            <person name="Wang Q."/>
            <person name="Zhang B."/>
            <person name="Ji P."/>
            <person name="Bell-Sakyi L."/>
            <person name="Cui X.M."/>
            <person name="Yuan T.T."/>
            <person name="Jiang B.G."/>
            <person name="Yang W.F."/>
            <person name="Lam T.T."/>
            <person name="Chang Q.C."/>
            <person name="Ding S.J."/>
            <person name="Wang X.J."/>
            <person name="Zhu J.G."/>
            <person name="Ruan X.D."/>
            <person name="Zhao L."/>
            <person name="Wei J.T."/>
            <person name="Ye R.Z."/>
            <person name="Que T.C."/>
            <person name="Du C.H."/>
            <person name="Zhou Y.H."/>
            <person name="Cheng J.X."/>
            <person name="Dai P.F."/>
            <person name="Guo W.B."/>
            <person name="Han X.H."/>
            <person name="Huang E.J."/>
            <person name="Li L.F."/>
            <person name="Wei W."/>
            <person name="Gao Y.C."/>
            <person name="Liu J.Z."/>
            <person name="Shao H.Z."/>
            <person name="Wang X."/>
            <person name="Wang C.C."/>
            <person name="Yang T.C."/>
            <person name="Huo Q.B."/>
            <person name="Li W."/>
            <person name="Chen H.Y."/>
            <person name="Chen S.E."/>
            <person name="Zhou L.G."/>
            <person name="Ni X.B."/>
            <person name="Tian J.H."/>
            <person name="Sheng Y."/>
            <person name="Liu T."/>
            <person name="Pan Y.S."/>
            <person name="Xia L.Y."/>
            <person name="Li J."/>
            <person name="Zhao F."/>
            <person name="Cao W.C."/>
        </authorList>
    </citation>
    <scope>NUCLEOTIDE SEQUENCE</scope>
    <source>
        <strain evidence="2">Rmic-2018</strain>
    </source>
</reference>
<evidence type="ECO:0000313" key="3">
    <source>
        <dbReference type="Proteomes" id="UP000821866"/>
    </source>
</evidence>
<dbReference type="PANTHER" id="PTHR13041:SF3">
    <property type="entry name" value="PROTEIN JTB"/>
    <property type="match status" value="1"/>
</dbReference>
<dbReference type="EMBL" id="JABSTU010000001">
    <property type="protein sequence ID" value="KAH8040625.1"/>
    <property type="molecule type" value="Genomic_DNA"/>
</dbReference>
<dbReference type="GO" id="GO:0016020">
    <property type="term" value="C:membrane"/>
    <property type="evidence" value="ECO:0007669"/>
    <property type="project" value="InterPro"/>
</dbReference>
<sequence>MHASSQRDSTCKQHGGFQLDDHGDFDSRVKISAPNDAVGLTMIEVCSLKRIIFLTVFLIGTVPGIMCFPREIAVVFIARCVASYFESSDSACLMILTLESILSDHDSDRNGSNSSEGCWEKEEYVVKQKCTALHRIREGKQAPPNMHPVQVQRTSHLQELRCDNEKEGQHFWIFEGSMLVTGLLSSLSVVLRQKHLDRKMIERIQQQVAAGV</sequence>
<dbReference type="Proteomes" id="UP000821866">
    <property type="component" value="Chromosome 1"/>
</dbReference>
<dbReference type="AlphaFoldDB" id="A0A9J6F243"/>